<evidence type="ECO:0000313" key="4">
    <source>
        <dbReference type="Proteomes" id="UP001592530"/>
    </source>
</evidence>
<feature type="domain" description="Histidine kinase/HSP90-like ATPase" evidence="2">
    <location>
        <begin position="17"/>
        <end position="135"/>
    </location>
</feature>
<dbReference type="CDD" id="cd16936">
    <property type="entry name" value="HATPase_RsbW-like"/>
    <property type="match status" value="1"/>
</dbReference>
<dbReference type="PANTHER" id="PTHR35526:SF6">
    <property type="entry name" value="SLR1861 PROTEIN"/>
    <property type="match status" value="1"/>
</dbReference>
<name>A0ABV6WWP9_9ACTN</name>
<evidence type="ECO:0000256" key="1">
    <source>
        <dbReference type="ARBA" id="ARBA00022527"/>
    </source>
</evidence>
<reference evidence="3 4" key="1">
    <citation type="submission" date="2024-09" db="EMBL/GenBank/DDBJ databases">
        <authorList>
            <person name="Lee S.D."/>
        </authorList>
    </citation>
    <scope>NUCLEOTIDE SEQUENCE [LARGE SCALE GENOMIC DNA]</scope>
    <source>
        <strain evidence="3 4">N1-3</strain>
    </source>
</reference>
<evidence type="ECO:0000313" key="3">
    <source>
        <dbReference type="EMBL" id="MFC1430162.1"/>
    </source>
</evidence>
<comment type="caution">
    <text evidence="3">The sequence shown here is derived from an EMBL/GenBank/DDBJ whole genome shotgun (WGS) entry which is preliminary data.</text>
</comment>
<sequence length="138" mass="15302">MTERASALRAPASFPGLEQITRFVLGLVRRASLPDQAGYRLRLAVDELATNTVTHGYRDGGGEITVYGGVEPDRVWIRLEDQADCFDPRTRLHPPDPATPLQDRPIGGLGIYLALTSLDEFDYAYVSGRNVMTLTVRR</sequence>
<gene>
    <name evidence="3" type="ORF">ACEZDB_05745</name>
</gene>
<dbReference type="PANTHER" id="PTHR35526">
    <property type="entry name" value="ANTI-SIGMA-F FACTOR RSBW-RELATED"/>
    <property type="match status" value="1"/>
</dbReference>
<evidence type="ECO:0000259" key="2">
    <source>
        <dbReference type="Pfam" id="PF13581"/>
    </source>
</evidence>
<dbReference type="SUPFAM" id="SSF55874">
    <property type="entry name" value="ATPase domain of HSP90 chaperone/DNA topoisomerase II/histidine kinase"/>
    <property type="match status" value="1"/>
</dbReference>
<organism evidence="3 4">
    <name type="scientific">Streptacidiphilus alkalitolerans</name>
    <dbReference type="NCBI Taxonomy" id="3342712"/>
    <lineage>
        <taxon>Bacteria</taxon>
        <taxon>Bacillati</taxon>
        <taxon>Actinomycetota</taxon>
        <taxon>Actinomycetes</taxon>
        <taxon>Kitasatosporales</taxon>
        <taxon>Streptomycetaceae</taxon>
        <taxon>Streptacidiphilus</taxon>
    </lineage>
</organism>
<accession>A0ABV6WWP9</accession>
<keyword evidence="1" id="KW-0723">Serine/threonine-protein kinase</keyword>
<dbReference type="InterPro" id="IPR003594">
    <property type="entry name" value="HATPase_dom"/>
</dbReference>
<keyword evidence="1" id="KW-0418">Kinase</keyword>
<dbReference type="Proteomes" id="UP001592530">
    <property type="component" value="Unassembled WGS sequence"/>
</dbReference>
<keyword evidence="1" id="KW-0808">Transferase</keyword>
<dbReference type="GO" id="GO:0005524">
    <property type="term" value="F:ATP binding"/>
    <property type="evidence" value="ECO:0007669"/>
    <property type="project" value="UniProtKB-KW"/>
</dbReference>
<dbReference type="Pfam" id="PF13581">
    <property type="entry name" value="HATPase_c_2"/>
    <property type="match status" value="1"/>
</dbReference>
<protein>
    <submittedName>
        <fullName evidence="3">ATP-binding protein</fullName>
    </submittedName>
</protein>
<keyword evidence="3" id="KW-0547">Nucleotide-binding</keyword>
<proteinExistence type="predicted"/>
<dbReference type="RefSeq" id="WP_380549423.1">
    <property type="nucleotide sequence ID" value="NZ_JBHEZY010000002.1"/>
</dbReference>
<dbReference type="Gene3D" id="3.30.565.10">
    <property type="entry name" value="Histidine kinase-like ATPase, C-terminal domain"/>
    <property type="match status" value="1"/>
</dbReference>
<dbReference type="EMBL" id="JBHEZY010000002">
    <property type="protein sequence ID" value="MFC1430162.1"/>
    <property type="molecule type" value="Genomic_DNA"/>
</dbReference>
<dbReference type="InterPro" id="IPR036890">
    <property type="entry name" value="HATPase_C_sf"/>
</dbReference>
<dbReference type="InterPro" id="IPR050267">
    <property type="entry name" value="Anti-sigma-factor_SerPK"/>
</dbReference>
<keyword evidence="3" id="KW-0067">ATP-binding</keyword>